<dbReference type="PANTHER" id="PTHR43742">
    <property type="entry name" value="TRIMETHYLAMINE-N-OXIDE REDUCTASE"/>
    <property type="match status" value="1"/>
</dbReference>
<dbReference type="Gene3D" id="3.40.50.740">
    <property type="match status" value="2"/>
</dbReference>
<dbReference type="Gene3D" id="2.20.25.90">
    <property type="entry name" value="ADC-like domains"/>
    <property type="match status" value="1"/>
</dbReference>
<evidence type="ECO:0000256" key="2">
    <source>
        <dbReference type="ARBA" id="ARBA00022485"/>
    </source>
</evidence>
<dbReference type="PANTHER" id="PTHR43742:SF9">
    <property type="entry name" value="TETRATHIONATE REDUCTASE SUBUNIT A"/>
    <property type="match status" value="1"/>
</dbReference>
<comment type="similarity">
    <text evidence="1">Belongs to the prokaryotic molybdopterin-containing oxidoreductase family.</text>
</comment>
<accession>A0A1G6A673</accession>
<keyword evidence="7" id="KW-0408">Iron</keyword>
<gene>
    <name evidence="10" type="ORF">SAMN02910417_00306</name>
</gene>
<keyword evidence="3" id="KW-0500">Molybdenum</keyword>
<keyword evidence="4" id="KW-0479">Metal-binding</keyword>
<dbReference type="AlphaFoldDB" id="A0A1G6A673"/>
<dbReference type="InterPro" id="IPR006656">
    <property type="entry name" value="Mopterin_OxRdtase"/>
</dbReference>
<dbReference type="SUPFAM" id="SSF50692">
    <property type="entry name" value="ADC-like"/>
    <property type="match status" value="1"/>
</dbReference>
<sequence length="909" mass="103192">MSDNTTFSNMDFLAATTVIGLDEAVGDLKYLKKSDRVVREEKKDEVVKVKTCCRACIANCGVIATVKNGRVVKLEGNPEDRMSKGRMCAKGLSGIQALYHPNRNKYPMMRVGKRGANKWRRISWEKAIDIIAHKLVETKQKYGAETVFCSTGGGGNPEIWSIARFCNIFGTPNWFEPGCAQCYLPRVLAYTMMYGGVDCSIADSNALELYDTENTEIKTLVLWGTAPSYSCPASGGGAVADLRAKGVQTVVIDPRMTPDAAKAQVWLPIRPGTDVALMLSWIRYILAEQLYDKEFILKWTNLPYLVDVKTKMLIRAEVSNDENEPDTFMVWDEKQNKPVAMEYPYDESLSPALEGTFTYEGKTYKTGFEMLKEQCEEYTLEHAGKICALEPKMIEKAIRLFAENTPSGLCLGVATDQSPNSTQAAMAACTLDLLLGNVERPGALMQRFRTSGVFDMPNYPVPIAADKLPDEQLKKRLGGIEHKGLHIWYAGHITSVLDAVLTGKPYKPRVWIDRSGNKLAALADAQKVKKVIDELDFIVHMYMYPTSFSAYADILLPTQEWLETDMIVETCNTLCARQQVTHVWETMDETLIWAKIAKRCAQLGDEDCQKAFDAEYMGKDLPYWEKVTDLWDHFLGRIGLNFEQLKKNTPYTYMSKEEWKSYYVYLEEDEKTHKPKGFATPSKKCEIYLESMITLGRTGKPFAKCELPPASVEYQPLPYYMEPAESPNDKELAKEFPLVMTGGRVPYFHHNTLRNVPWLREIYPIPELWMYPNDAKKYGLEDGQWAWVESKRGKIRTVVSYTQGIKPGVVYMERFWNPETLETKTHGWTEMNVNMLTKADAPFNDVVGTYTLRGFQVKVYPAEQPPEGIWMNPQDFSQWLARPTDPSKNVQVLENDAKPQEKIKEEVTA</sequence>
<dbReference type="Pfam" id="PF01568">
    <property type="entry name" value="Molydop_binding"/>
    <property type="match status" value="1"/>
</dbReference>
<dbReference type="Pfam" id="PF04879">
    <property type="entry name" value="Molybdop_Fe4S4"/>
    <property type="match status" value="1"/>
</dbReference>
<dbReference type="Proteomes" id="UP000199228">
    <property type="component" value="Unassembled WGS sequence"/>
</dbReference>
<keyword evidence="2" id="KW-0004">4Fe-4S</keyword>
<evidence type="ECO:0000256" key="7">
    <source>
        <dbReference type="ARBA" id="ARBA00023004"/>
    </source>
</evidence>
<evidence type="ECO:0000256" key="5">
    <source>
        <dbReference type="ARBA" id="ARBA00022729"/>
    </source>
</evidence>
<dbReference type="InterPro" id="IPR050612">
    <property type="entry name" value="Prok_Mopterin_Oxidored"/>
</dbReference>
<dbReference type="EMBL" id="FMXR01000004">
    <property type="protein sequence ID" value="SDB03889.1"/>
    <property type="molecule type" value="Genomic_DNA"/>
</dbReference>
<name>A0A1G6A673_EUBOX</name>
<dbReference type="InterPro" id="IPR006657">
    <property type="entry name" value="MoPterin_dinucl-bd_dom"/>
</dbReference>
<keyword evidence="11" id="KW-1185">Reference proteome</keyword>
<feature type="domain" description="4Fe-4S Mo/W bis-MGD-type" evidence="9">
    <location>
        <begin position="46"/>
        <end position="102"/>
    </location>
</feature>
<keyword evidence="8" id="KW-0411">Iron-sulfur</keyword>
<dbReference type="GO" id="GO:0046872">
    <property type="term" value="F:metal ion binding"/>
    <property type="evidence" value="ECO:0007669"/>
    <property type="project" value="UniProtKB-KW"/>
</dbReference>
<evidence type="ECO:0000256" key="1">
    <source>
        <dbReference type="ARBA" id="ARBA00010312"/>
    </source>
</evidence>
<keyword evidence="5" id="KW-0732">Signal</keyword>
<evidence type="ECO:0000313" key="11">
    <source>
        <dbReference type="Proteomes" id="UP000199228"/>
    </source>
</evidence>
<dbReference type="GO" id="GO:0016491">
    <property type="term" value="F:oxidoreductase activity"/>
    <property type="evidence" value="ECO:0007669"/>
    <property type="project" value="UniProtKB-KW"/>
</dbReference>
<proteinExistence type="inferred from homology"/>
<dbReference type="Gene3D" id="2.40.40.20">
    <property type="match status" value="1"/>
</dbReference>
<dbReference type="InterPro" id="IPR006963">
    <property type="entry name" value="Mopterin_OxRdtase_4Fe-4S_dom"/>
</dbReference>
<evidence type="ECO:0000313" key="10">
    <source>
        <dbReference type="EMBL" id="SDB03889.1"/>
    </source>
</evidence>
<dbReference type="InterPro" id="IPR009010">
    <property type="entry name" value="Asp_de-COase-like_dom_sf"/>
</dbReference>
<reference evidence="10 11" key="1">
    <citation type="submission" date="2016-10" db="EMBL/GenBank/DDBJ databases">
        <authorList>
            <person name="de Groot N.N."/>
        </authorList>
    </citation>
    <scope>NUCLEOTIDE SEQUENCE [LARGE SCALE GENOMIC DNA]</scope>
    <source>
        <strain evidence="10 11">DSM 3217</strain>
    </source>
</reference>
<evidence type="ECO:0000256" key="8">
    <source>
        <dbReference type="ARBA" id="ARBA00023014"/>
    </source>
</evidence>
<dbReference type="Gene3D" id="3.40.228.10">
    <property type="entry name" value="Dimethylsulfoxide Reductase, domain 2"/>
    <property type="match status" value="2"/>
</dbReference>
<evidence type="ECO:0000256" key="4">
    <source>
        <dbReference type="ARBA" id="ARBA00022723"/>
    </source>
</evidence>
<dbReference type="GO" id="GO:0051539">
    <property type="term" value="F:4 iron, 4 sulfur cluster binding"/>
    <property type="evidence" value="ECO:0007669"/>
    <property type="project" value="UniProtKB-KW"/>
</dbReference>
<dbReference type="STRING" id="1732.SAMN02910417_00306"/>
<dbReference type="GO" id="GO:0043546">
    <property type="term" value="F:molybdopterin cofactor binding"/>
    <property type="evidence" value="ECO:0007669"/>
    <property type="project" value="InterPro"/>
</dbReference>
<dbReference type="Pfam" id="PF00384">
    <property type="entry name" value="Molybdopterin"/>
    <property type="match status" value="1"/>
</dbReference>
<organism evidence="10 11">
    <name type="scientific">Eubacterium oxidoreducens</name>
    <dbReference type="NCBI Taxonomy" id="1732"/>
    <lineage>
        <taxon>Bacteria</taxon>
        <taxon>Bacillati</taxon>
        <taxon>Bacillota</taxon>
        <taxon>Clostridia</taxon>
        <taxon>Eubacteriales</taxon>
        <taxon>Eubacteriaceae</taxon>
        <taxon>Eubacterium</taxon>
    </lineage>
</organism>
<evidence type="ECO:0000256" key="3">
    <source>
        <dbReference type="ARBA" id="ARBA00022505"/>
    </source>
</evidence>
<evidence type="ECO:0000259" key="9">
    <source>
        <dbReference type="PROSITE" id="PS51669"/>
    </source>
</evidence>
<evidence type="ECO:0000256" key="6">
    <source>
        <dbReference type="ARBA" id="ARBA00023002"/>
    </source>
</evidence>
<keyword evidence="6" id="KW-0560">Oxidoreductase</keyword>
<dbReference type="SMART" id="SM00926">
    <property type="entry name" value="Molybdop_Fe4S4"/>
    <property type="match status" value="1"/>
</dbReference>
<dbReference type="PROSITE" id="PS51669">
    <property type="entry name" value="4FE4S_MOW_BIS_MGD"/>
    <property type="match status" value="1"/>
</dbReference>
<protein>
    <submittedName>
        <fullName evidence="10">Molybdopterin oxidoreductase Fe4S4 domain-containing protein</fullName>
    </submittedName>
</protein>
<dbReference type="SUPFAM" id="SSF53706">
    <property type="entry name" value="Formate dehydrogenase/DMSO reductase, domains 1-3"/>
    <property type="match status" value="1"/>
</dbReference>
<dbReference type="RefSeq" id="WP_176762234.1">
    <property type="nucleotide sequence ID" value="NZ_FMXR01000004.1"/>
</dbReference>